<dbReference type="Proteomes" id="UP000652761">
    <property type="component" value="Unassembled WGS sequence"/>
</dbReference>
<feature type="region of interest" description="Disordered" evidence="2">
    <location>
        <begin position="24"/>
        <end position="83"/>
    </location>
</feature>
<keyword evidence="1" id="KW-0779">Telomere</keyword>
<comment type="similarity">
    <text evidence="1">Belongs to the reverse transcriptase family. Telomerase subfamily.</text>
</comment>
<dbReference type="OrthoDB" id="289721at2759"/>
<dbReference type="InterPro" id="IPR003545">
    <property type="entry name" value="Telomerase_RT"/>
</dbReference>
<proteinExistence type="inferred from homology"/>
<comment type="function">
    <text evidence="1">Telomerase is a ribonucleoprotein enzyme essential for the replication of chromosome termini in most eukaryotes. It elongates telomeres. It is a reverse transcriptase that adds simple sequence repeats to chromosome ends by copying a template sequence within the RNA component of the enzyme.</text>
</comment>
<keyword evidence="1" id="KW-0460">Magnesium</keyword>
<accession>A0A843XSM2</accession>
<dbReference type="GO" id="GO:0003720">
    <property type="term" value="F:telomerase activity"/>
    <property type="evidence" value="ECO:0007669"/>
    <property type="project" value="InterPro"/>
</dbReference>
<name>A0A843XSM2_COLES</name>
<evidence type="ECO:0000313" key="4">
    <source>
        <dbReference type="Proteomes" id="UP000652761"/>
    </source>
</evidence>
<evidence type="ECO:0000313" key="3">
    <source>
        <dbReference type="EMBL" id="MQM22071.1"/>
    </source>
</evidence>
<keyword evidence="1" id="KW-0695">RNA-directed DNA polymerase</keyword>
<dbReference type="GO" id="GO:0070034">
    <property type="term" value="F:telomerase RNA binding"/>
    <property type="evidence" value="ECO:0007669"/>
    <property type="project" value="TreeGrafter"/>
</dbReference>
<dbReference type="EMBL" id="NMUH01012096">
    <property type="protein sequence ID" value="MQM22071.1"/>
    <property type="molecule type" value="Genomic_DNA"/>
</dbReference>
<reference evidence="3" key="1">
    <citation type="submission" date="2017-07" db="EMBL/GenBank/DDBJ databases">
        <title>Taro Niue Genome Assembly and Annotation.</title>
        <authorList>
            <person name="Atibalentja N."/>
            <person name="Keating K."/>
            <person name="Fields C.J."/>
        </authorList>
    </citation>
    <scope>NUCLEOTIDE SEQUENCE</scope>
    <source>
        <strain evidence="3">Niue_2</strain>
        <tissue evidence="3">Leaf</tissue>
    </source>
</reference>
<evidence type="ECO:0000256" key="1">
    <source>
        <dbReference type="RuleBase" id="RU365061"/>
    </source>
</evidence>
<dbReference type="GO" id="GO:0000781">
    <property type="term" value="C:chromosome, telomeric region"/>
    <property type="evidence" value="ECO:0007669"/>
    <property type="project" value="UniProtKB-SubCell"/>
</dbReference>
<keyword evidence="1" id="KW-0479">Metal-binding</keyword>
<sequence>YVTVTSHRSEFTGHRSVSVVWGKDDGKKEGRVRREWEKETEAKETEIRRGASGTEPRRRTAPNKKEAPAPTPPSPHLVMAKKRPRPPEVLRRVFGDRVRSLGETLLALLSHPLPSPEKCRCRGRGCLVCGGPAFLLRCEDGSDYRRLLNRCFCVISAVAPELTDFQYSGEGAQRLIVRNTLDSLMGTSQSFNNVLCEGYDEEYGRRRTSGVGDGVAGH</sequence>
<keyword evidence="1" id="KW-0808">Transferase</keyword>
<dbReference type="GO" id="GO:0000333">
    <property type="term" value="C:telomerase catalytic core complex"/>
    <property type="evidence" value="ECO:0007669"/>
    <property type="project" value="TreeGrafter"/>
</dbReference>
<organism evidence="3 4">
    <name type="scientific">Colocasia esculenta</name>
    <name type="common">Wild taro</name>
    <name type="synonym">Arum esculentum</name>
    <dbReference type="NCBI Taxonomy" id="4460"/>
    <lineage>
        <taxon>Eukaryota</taxon>
        <taxon>Viridiplantae</taxon>
        <taxon>Streptophyta</taxon>
        <taxon>Embryophyta</taxon>
        <taxon>Tracheophyta</taxon>
        <taxon>Spermatophyta</taxon>
        <taxon>Magnoliopsida</taxon>
        <taxon>Liliopsida</taxon>
        <taxon>Araceae</taxon>
        <taxon>Aroideae</taxon>
        <taxon>Colocasieae</taxon>
        <taxon>Colocasia</taxon>
    </lineage>
</organism>
<feature type="non-terminal residue" evidence="3">
    <location>
        <position position="1"/>
    </location>
</feature>
<dbReference type="PANTHER" id="PTHR12066">
    <property type="entry name" value="TELOMERASE REVERSE TRANSCRIPTASE"/>
    <property type="match status" value="1"/>
</dbReference>
<feature type="non-terminal residue" evidence="3">
    <location>
        <position position="218"/>
    </location>
</feature>
<feature type="compositionally biased region" description="Basic and acidic residues" evidence="2">
    <location>
        <begin position="24"/>
        <end position="67"/>
    </location>
</feature>
<comment type="caution">
    <text evidence="3">The sequence shown here is derived from an EMBL/GenBank/DDBJ whole genome shotgun (WGS) entry which is preliminary data.</text>
</comment>
<comment type="subcellular location">
    <subcellularLocation>
        <location evidence="1">Nucleus</location>
    </subcellularLocation>
    <subcellularLocation>
        <location evidence="1">Chromosome</location>
        <location evidence="1">Telomere</location>
    </subcellularLocation>
</comment>
<dbReference type="GO" id="GO:0046872">
    <property type="term" value="F:metal ion binding"/>
    <property type="evidence" value="ECO:0007669"/>
    <property type="project" value="UniProtKB-KW"/>
</dbReference>
<evidence type="ECO:0000256" key="2">
    <source>
        <dbReference type="SAM" id="MobiDB-lite"/>
    </source>
</evidence>
<dbReference type="EC" id="2.7.7.49" evidence="1"/>
<gene>
    <name evidence="3" type="ORF">Taro_055119</name>
</gene>
<dbReference type="GO" id="GO:0007004">
    <property type="term" value="P:telomere maintenance via telomerase"/>
    <property type="evidence" value="ECO:0007669"/>
    <property type="project" value="TreeGrafter"/>
</dbReference>
<comment type="catalytic activity">
    <reaction evidence="1">
        <text>DNA(n) + a 2'-deoxyribonucleoside 5'-triphosphate = DNA(n+1) + diphosphate</text>
        <dbReference type="Rhea" id="RHEA:22508"/>
        <dbReference type="Rhea" id="RHEA-COMP:17339"/>
        <dbReference type="Rhea" id="RHEA-COMP:17340"/>
        <dbReference type="ChEBI" id="CHEBI:33019"/>
        <dbReference type="ChEBI" id="CHEBI:61560"/>
        <dbReference type="ChEBI" id="CHEBI:173112"/>
        <dbReference type="EC" id="2.7.7.49"/>
    </reaction>
</comment>
<protein>
    <recommendedName>
        <fullName evidence="1">Telomerase reverse transcriptase</fullName>
        <ecNumber evidence="1">2.7.7.49</ecNumber>
    </recommendedName>
    <alternativeName>
        <fullName evidence="1">Telomerase catalytic subunit</fullName>
    </alternativeName>
</protein>
<keyword evidence="1" id="KW-0158">Chromosome</keyword>
<keyword evidence="1" id="KW-0548">Nucleotidyltransferase</keyword>
<keyword evidence="1" id="KW-0539">Nucleus</keyword>
<dbReference type="GO" id="GO:0042162">
    <property type="term" value="F:telomeric DNA binding"/>
    <property type="evidence" value="ECO:0007669"/>
    <property type="project" value="TreeGrafter"/>
</dbReference>
<dbReference type="AlphaFoldDB" id="A0A843XSM2"/>
<dbReference type="PANTHER" id="PTHR12066:SF0">
    <property type="entry name" value="TELOMERASE REVERSE TRANSCRIPTASE"/>
    <property type="match status" value="1"/>
</dbReference>
<keyword evidence="4" id="KW-1185">Reference proteome</keyword>